<dbReference type="AlphaFoldDB" id="A0A644Y8M6"/>
<reference evidence="1" key="1">
    <citation type="submission" date="2019-08" db="EMBL/GenBank/DDBJ databases">
        <authorList>
            <person name="Kucharzyk K."/>
            <person name="Murdoch R.W."/>
            <person name="Higgins S."/>
            <person name="Loffler F."/>
        </authorList>
    </citation>
    <scope>NUCLEOTIDE SEQUENCE</scope>
</reference>
<sequence>MTKSLEERLDLIQTEIKKPSFRANKGLGNEVGYYVFDYPAEEELRVREHVKYLKRKNNPDLDGFELKVYDVYDIMLDFIESEGLLEACYEMEVEDGMDYLVESVSALLEMNEDHNYFSRYIEENTPEDAVVFIVGIGKIFPFVRSHKILNNLHQVFDRVPVVLFYPGKYDGLSLMLFSEFKDENYYRAFELVK</sequence>
<protein>
    <recommendedName>
        <fullName evidence="2">DUF1788 domain-containing protein</fullName>
    </recommendedName>
</protein>
<accession>A0A644Y8M6</accession>
<comment type="caution">
    <text evidence="1">The sequence shown here is derived from an EMBL/GenBank/DDBJ whole genome shotgun (WGS) entry which is preliminary data.</text>
</comment>
<dbReference type="InterPro" id="IPR014858">
    <property type="entry name" value="BrxB"/>
</dbReference>
<name>A0A644Y8M6_9ZZZZ</name>
<proteinExistence type="predicted"/>
<evidence type="ECO:0000313" key="1">
    <source>
        <dbReference type="EMBL" id="MPM22464.1"/>
    </source>
</evidence>
<gene>
    <name evidence="1" type="ORF">SDC9_68919</name>
</gene>
<dbReference type="EMBL" id="VSSQ01003816">
    <property type="protein sequence ID" value="MPM22464.1"/>
    <property type="molecule type" value="Genomic_DNA"/>
</dbReference>
<evidence type="ECO:0008006" key="2">
    <source>
        <dbReference type="Google" id="ProtNLM"/>
    </source>
</evidence>
<dbReference type="Pfam" id="PF08747">
    <property type="entry name" value="BrxB"/>
    <property type="match status" value="1"/>
</dbReference>
<organism evidence="1">
    <name type="scientific">bioreactor metagenome</name>
    <dbReference type="NCBI Taxonomy" id="1076179"/>
    <lineage>
        <taxon>unclassified sequences</taxon>
        <taxon>metagenomes</taxon>
        <taxon>ecological metagenomes</taxon>
    </lineage>
</organism>